<evidence type="ECO:0000313" key="5">
    <source>
        <dbReference type="Proteomes" id="UP000014500"/>
    </source>
</evidence>
<name>T1JI32_STRMM</name>
<dbReference type="SUPFAM" id="SSF49899">
    <property type="entry name" value="Concanavalin A-like lectins/glucanases"/>
    <property type="match status" value="1"/>
</dbReference>
<proteinExistence type="predicted"/>
<dbReference type="InterPro" id="IPR013320">
    <property type="entry name" value="ConA-like_dom_sf"/>
</dbReference>
<dbReference type="STRING" id="126957.T1JI32"/>
<keyword evidence="1" id="KW-1015">Disulfide bond</keyword>
<dbReference type="SUPFAM" id="SSF57716">
    <property type="entry name" value="Glucocorticoid receptor-like (DNA-binding domain)"/>
    <property type="match status" value="1"/>
</dbReference>
<organism evidence="4 5">
    <name type="scientific">Strigamia maritima</name>
    <name type="common">European centipede</name>
    <name type="synonym">Geophilus maritimus</name>
    <dbReference type="NCBI Taxonomy" id="126957"/>
    <lineage>
        <taxon>Eukaryota</taxon>
        <taxon>Metazoa</taxon>
        <taxon>Ecdysozoa</taxon>
        <taxon>Arthropoda</taxon>
        <taxon>Myriapoda</taxon>
        <taxon>Chilopoda</taxon>
        <taxon>Pleurostigmophora</taxon>
        <taxon>Geophilomorpha</taxon>
        <taxon>Linotaeniidae</taxon>
        <taxon>Strigamia</taxon>
    </lineage>
</organism>
<keyword evidence="2" id="KW-0245">EGF-like domain</keyword>
<protein>
    <recommendedName>
        <fullName evidence="3">EGF-like domain-containing protein</fullName>
    </recommendedName>
</protein>
<dbReference type="PROSITE" id="PS50026">
    <property type="entry name" value="EGF_3"/>
    <property type="match status" value="1"/>
</dbReference>
<feature type="domain" description="EGF-like" evidence="3">
    <location>
        <begin position="84"/>
        <end position="121"/>
    </location>
</feature>
<evidence type="ECO:0000313" key="4">
    <source>
        <dbReference type="EnsemblMetazoa" id="SMAR013513-PA"/>
    </source>
</evidence>
<dbReference type="HOGENOM" id="CLU_1379716_0_0_1"/>
<dbReference type="InterPro" id="IPR000742">
    <property type="entry name" value="EGF"/>
</dbReference>
<reference evidence="4" key="2">
    <citation type="submission" date="2015-02" db="UniProtKB">
        <authorList>
            <consortium name="EnsemblMetazoa"/>
        </authorList>
    </citation>
    <scope>IDENTIFICATION</scope>
</reference>
<dbReference type="eggNOG" id="KOG3516">
    <property type="taxonomic scope" value="Eukaryota"/>
</dbReference>
<accession>T1JI32</accession>
<dbReference type="AlphaFoldDB" id="T1JI32"/>
<dbReference type="EMBL" id="JH432025">
    <property type="status" value="NOT_ANNOTATED_CDS"/>
    <property type="molecule type" value="Genomic_DNA"/>
</dbReference>
<reference evidence="5" key="1">
    <citation type="submission" date="2011-05" db="EMBL/GenBank/DDBJ databases">
        <authorList>
            <person name="Richards S.R."/>
            <person name="Qu J."/>
            <person name="Jiang H."/>
            <person name="Jhangiani S.N."/>
            <person name="Agravi P."/>
            <person name="Goodspeed R."/>
            <person name="Gross S."/>
            <person name="Mandapat C."/>
            <person name="Jackson L."/>
            <person name="Mathew T."/>
            <person name="Pu L."/>
            <person name="Thornton R."/>
            <person name="Saada N."/>
            <person name="Wilczek-Boney K.B."/>
            <person name="Lee S."/>
            <person name="Kovar C."/>
            <person name="Wu Y."/>
            <person name="Scherer S.E."/>
            <person name="Worley K.C."/>
            <person name="Muzny D.M."/>
            <person name="Gibbs R."/>
        </authorList>
    </citation>
    <scope>NUCLEOTIDE SEQUENCE</scope>
    <source>
        <strain evidence="5">Brora</strain>
    </source>
</reference>
<dbReference type="EnsemblMetazoa" id="SMAR013513-RA">
    <property type="protein sequence ID" value="SMAR013513-PA"/>
    <property type="gene ID" value="SMAR013513"/>
</dbReference>
<comment type="caution">
    <text evidence="2">Lacks conserved residue(s) required for the propagation of feature annotation.</text>
</comment>
<evidence type="ECO:0000256" key="2">
    <source>
        <dbReference type="PROSITE-ProRule" id="PRU00076"/>
    </source>
</evidence>
<evidence type="ECO:0000259" key="3">
    <source>
        <dbReference type="PROSITE" id="PS50026"/>
    </source>
</evidence>
<dbReference type="CDD" id="cd00054">
    <property type="entry name" value="EGF_CA"/>
    <property type="match status" value="1"/>
</dbReference>
<dbReference type="Gene3D" id="2.60.120.200">
    <property type="match status" value="1"/>
</dbReference>
<dbReference type="Proteomes" id="UP000014500">
    <property type="component" value="Unassembled WGS sequence"/>
</dbReference>
<keyword evidence="5" id="KW-1185">Reference proteome</keyword>
<sequence length="198" mass="23026">MKISKGESCSAYKCSNNRGKNPNLSFFRFPRDPERYESNKVEWNRQYSYRRFVGCIKNIELQVNSRLFSRLLSNQFSQVQDGCMNKCHSRNKCVFGGRCVNLYETTVCNCFQTGHQGTMCSDDAISILTVRGNSYISYKIYDWDDKVHSDVIKISISFRTWFDDSFLFYGDGERPVKNFISASLKGGKIRFTITEYNN</sequence>
<evidence type="ECO:0000256" key="1">
    <source>
        <dbReference type="ARBA" id="ARBA00023157"/>
    </source>
</evidence>